<keyword evidence="2" id="KW-1185">Reference proteome</keyword>
<dbReference type="Proteomes" id="UP000828390">
    <property type="component" value="Unassembled WGS sequence"/>
</dbReference>
<sequence length="58" mass="6302">MYTCFSVPCAENFAQSTVKGFQDGGAHSVISASLQSLFYAGQLHSCRCPVSVILIQFR</sequence>
<reference evidence="1" key="1">
    <citation type="journal article" date="2019" name="bioRxiv">
        <title>The Genome of the Zebra Mussel, Dreissena polymorpha: A Resource for Invasive Species Research.</title>
        <authorList>
            <person name="McCartney M.A."/>
            <person name="Auch B."/>
            <person name="Kono T."/>
            <person name="Mallez S."/>
            <person name="Zhang Y."/>
            <person name="Obille A."/>
            <person name="Becker A."/>
            <person name="Abrahante J.E."/>
            <person name="Garbe J."/>
            <person name="Badalamenti J.P."/>
            <person name="Herman A."/>
            <person name="Mangelson H."/>
            <person name="Liachko I."/>
            <person name="Sullivan S."/>
            <person name="Sone E.D."/>
            <person name="Koren S."/>
            <person name="Silverstein K.A.T."/>
            <person name="Beckman K.B."/>
            <person name="Gohl D.M."/>
        </authorList>
    </citation>
    <scope>NUCLEOTIDE SEQUENCE</scope>
    <source>
        <strain evidence="1">Duluth1</strain>
        <tissue evidence="1">Whole animal</tissue>
    </source>
</reference>
<dbReference type="AlphaFoldDB" id="A0A9D4IJZ8"/>
<protein>
    <submittedName>
        <fullName evidence="1">Uncharacterized protein</fullName>
    </submittedName>
</protein>
<proteinExistence type="predicted"/>
<reference evidence="1" key="2">
    <citation type="submission" date="2020-11" db="EMBL/GenBank/DDBJ databases">
        <authorList>
            <person name="McCartney M.A."/>
            <person name="Auch B."/>
            <person name="Kono T."/>
            <person name="Mallez S."/>
            <person name="Becker A."/>
            <person name="Gohl D.M."/>
            <person name="Silverstein K.A.T."/>
            <person name="Koren S."/>
            <person name="Bechman K.B."/>
            <person name="Herman A."/>
            <person name="Abrahante J.E."/>
            <person name="Garbe J."/>
        </authorList>
    </citation>
    <scope>NUCLEOTIDE SEQUENCE</scope>
    <source>
        <strain evidence="1">Duluth1</strain>
        <tissue evidence="1">Whole animal</tissue>
    </source>
</reference>
<organism evidence="1 2">
    <name type="scientific">Dreissena polymorpha</name>
    <name type="common">Zebra mussel</name>
    <name type="synonym">Mytilus polymorpha</name>
    <dbReference type="NCBI Taxonomy" id="45954"/>
    <lineage>
        <taxon>Eukaryota</taxon>
        <taxon>Metazoa</taxon>
        <taxon>Spiralia</taxon>
        <taxon>Lophotrochozoa</taxon>
        <taxon>Mollusca</taxon>
        <taxon>Bivalvia</taxon>
        <taxon>Autobranchia</taxon>
        <taxon>Heteroconchia</taxon>
        <taxon>Euheterodonta</taxon>
        <taxon>Imparidentia</taxon>
        <taxon>Neoheterodontei</taxon>
        <taxon>Myida</taxon>
        <taxon>Dreissenoidea</taxon>
        <taxon>Dreissenidae</taxon>
        <taxon>Dreissena</taxon>
    </lineage>
</organism>
<gene>
    <name evidence="1" type="ORF">DPMN_176834</name>
</gene>
<comment type="caution">
    <text evidence="1">The sequence shown here is derived from an EMBL/GenBank/DDBJ whole genome shotgun (WGS) entry which is preliminary data.</text>
</comment>
<dbReference type="EMBL" id="JAIWYP010000009">
    <property type="protein sequence ID" value="KAH3775432.1"/>
    <property type="molecule type" value="Genomic_DNA"/>
</dbReference>
<name>A0A9D4IJZ8_DREPO</name>
<accession>A0A9D4IJZ8</accession>
<evidence type="ECO:0000313" key="1">
    <source>
        <dbReference type="EMBL" id="KAH3775432.1"/>
    </source>
</evidence>
<evidence type="ECO:0000313" key="2">
    <source>
        <dbReference type="Proteomes" id="UP000828390"/>
    </source>
</evidence>